<dbReference type="Proteomes" id="UP000758603">
    <property type="component" value="Unassembled WGS sequence"/>
</dbReference>
<sequence length="141" mass="16276">MDVISAAISAAVFISAALARFVPWAQHPVVVRIYILRDRLLVSLEKVYGLMRLIEARDNWVDDEKLVTIYVDCEVLQDFHQERLDEAHKMEEEWWAAQVKKTYWFDSSKYLVISLANFLFVQPQYNQLANNMLVVLGGGGL</sequence>
<gene>
    <name evidence="1" type="ORF">BKA67DRAFT_661939</name>
</gene>
<dbReference type="GeneID" id="70136803"/>
<evidence type="ECO:0000313" key="1">
    <source>
        <dbReference type="EMBL" id="KAH6649012.1"/>
    </source>
</evidence>
<proteinExistence type="predicted"/>
<evidence type="ECO:0000313" key="2">
    <source>
        <dbReference type="Proteomes" id="UP000758603"/>
    </source>
</evidence>
<keyword evidence="2" id="KW-1185">Reference proteome</keyword>
<name>A0A9P8ZUD4_9PEZI</name>
<dbReference type="RefSeq" id="XP_045955519.1">
    <property type="nucleotide sequence ID" value="XM_046107912.1"/>
</dbReference>
<organism evidence="1 2">
    <name type="scientific">Truncatella angustata</name>
    <dbReference type="NCBI Taxonomy" id="152316"/>
    <lineage>
        <taxon>Eukaryota</taxon>
        <taxon>Fungi</taxon>
        <taxon>Dikarya</taxon>
        <taxon>Ascomycota</taxon>
        <taxon>Pezizomycotina</taxon>
        <taxon>Sordariomycetes</taxon>
        <taxon>Xylariomycetidae</taxon>
        <taxon>Amphisphaeriales</taxon>
        <taxon>Sporocadaceae</taxon>
        <taxon>Truncatella</taxon>
    </lineage>
</organism>
<reference evidence="1" key="1">
    <citation type="journal article" date="2021" name="Nat. Commun.">
        <title>Genetic determinants of endophytism in the Arabidopsis root mycobiome.</title>
        <authorList>
            <person name="Mesny F."/>
            <person name="Miyauchi S."/>
            <person name="Thiergart T."/>
            <person name="Pickel B."/>
            <person name="Atanasova L."/>
            <person name="Karlsson M."/>
            <person name="Huettel B."/>
            <person name="Barry K.W."/>
            <person name="Haridas S."/>
            <person name="Chen C."/>
            <person name="Bauer D."/>
            <person name="Andreopoulos W."/>
            <person name="Pangilinan J."/>
            <person name="LaButti K."/>
            <person name="Riley R."/>
            <person name="Lipzen A."/>
            <person name="Clum A."/>
            <person name="Drula E."/>
            <person name="Henrissat B."/>
            <person name="Kohler A."/>
            <person name="Grigoriev I.V."/>
            <person name="Martin F.M."/>
            <person name="Hacquard S."/>
        </authorList>
    </citation>
    <scope>NUCLEOTIDE SEQUENCE</scope>
    <source>
        <strain evidence="1">MPI-SDFR-AT-0073</strain>
    </source>
</reference>
<dbReference type="EMBL" id="JAGPXC010000007">
    <property type="protein sequence ID" value="KAH6649012.1"/>
    <property type="molecule type" value="Genomic_DNA"/>
</dbReference>
<accession>A0A9P8ZUD4</accession>
<comment type="caution">
    <text evidence="1">The sequence shown here is derived from an EMBL/GenBank/DDBJ whole genome shotgun (WGS) entry which is preliminary data.</text>
</comment>
<dbReference type="AlphaFoldDB" id="A0A9P8ZUD4"/>
<protein>
    <submittedName>
        <fullName evidence="1">Uncharacterized protein</fullName>
    </submittedName>
</protein>